<accession>A0A6N7YU33</accession>
<proteinExistence type="predicted"/>
<dbReference type="OrthoDB" id="3676909at2"/>
<comment type="caution">
    <text evidence="1">The sequence shown here is derived from an EMBL/GenBank/DDBJ whole genome shotgun (WGS) entry which is preliminary data.</text>
</comment>
<evidence type="ECO:0008006" key="3">
    <source>
        <dbReference type="Google" id="ProtNLM"/>
    </source>
</evidence>
<dbReference type="Gene3D" id="1.10.600.10">
    <property type="entry name" value="Farnesyl Diphosphate Synthase"/>
    <property type="match status" value="1"/>
</dbReference>
<dbReference type="EMBL" id="WMBA01000036">
    <property type="protein sequence ID" value="MTD56565.1"/>
    <property type="molecule type" value="Genomic_DNA"/>
</dbReference>
<sequence length="110" mass="12451">MAERIGHFEIPDIAYHAHPINDLSTLMTDIVILHNEIVSFDKEVAQGETQNYILRIADSGISLQKAVTYADDRLERAFQQWIAERGRISYLYPILNLWHTSCTPPTPGAG</sequence>
<evidence type="ECO:0000313" key="1">
    <source>
        <dbReference type="EMBL" id="MTD56565.1"/>
    </source>
</evidence>
<reference evidence="1 2" key="1">
    <citation type="submission" date="2019-11" db="EMBL/GenBank/DDBJ databases">
        <title>Draft genome of Amycolatopsis RM579.</title>
        <authorList>
            <person name="Duangmal K."/>
            <person name="Mingma R."/>
        </authorList>
    </citation>
    <scope>NUCLEOTIDE SEQUENCE [LARGE SCALE GENOMIC DNA]</scope>
    <source>
        <strain evidence="1 2">RM579</strain>
    </source>
</reference>
<gene>
    <name evidence="1" type="ORF">GKO32_21695</name>
</gene>
<dbReference type="Pfam" id="PF19086">
    <property type="entry name" value="Terpene_syn_C_2"/>
    <property type="match status" value="1"/>
</dbReference>
<dbReference type="InterPro" id="IPR008949">
    <property type="entry name" value="Isoprenoid_synthase_dom_sf"/>
</dbReference>
<evidence type="ECO:0000313" key="2">
    <source>
        <dbReference type="Proteomes" id="UP000440096"/>
    </source>
</evidence>
<protein>
    <recommendedName>
        <fullName evidence="3">Terpene synthase</fullName>
    </recommendedName>
</protein>
<dbReference type="AlphaFoldDB" id="A0A6N7YU33"/>
<dbReference type="SUPFAM" id="SSF48576">
    <property type="entry name" value="Terpenoid synthases"/>
    <property type="match status" value="1"/>
</dbReference>
<keyword evidence="2" id="KW-1185">Reference proteome</keyword>
<organism evidence="1 2">
    <name type="scientific">Amycolatopsis pithecellobii</name>
    <dbReference type="NCBI Taxonomy" id="664692"/>
    <lineage>
        <taxon>Bacteria</taxon>
        <taxon>Bacillati</taxon>
        <taxon>Actinomycetota</taxon>
        <taxon>Actinomycetes</taxon>
        <taxon>Pseudonocardiales</taxon>
        <taxon>Pseudonocardiaceae</taxon>
        <taxon>Amycolatopsis</taxon>
    </lineage>
</organism>
<dbReference type="Proteomes" id="UP000440096">
    <property type="component" value="Unassembled WGS sequence"/>
</dbReference>
<name>A0A6N7YU33_9PSEU</name>